<dbReference type="Proteomes" id="UP000176634">
    <property type="component" value="Unassembled WGS sequence"/>
</dbReference>
<proteinExistence type="predicted"/>
<reference evidence="1 2" key="1">
    <citation type="journal article" date="2016" name="Nat. Commun.">
        <title>Thousands of microbial genomes shed light on interconnected biogeochemical processes in an aquifer system.</title>
        <authorList>
            <person name="Anantharaman K."/>
            <person name="Brown C.T."/>
            <person name="Hug L.A."/>
            <person name="Sharon I."/>
            <person name="Castelle C.J."/>
            <person name="Probst A.J."/>
            <person name="Thomas B.C."/>
            <person name="Singh A."/>
            <person name="Wilkins M.J."/>
            <person name="Karaoz U."/>
            <person name="Brodie E.L."/>
            <person name="Williams K.H."/>
            <person name="Hubbard S.S."/>
            <person name="Banfield J.F."/>
        </authorList>
    </citation>
    <scope>NUCLEOTIDE SEQUENCE [LARGE SCALE GENOMIC DNA]</scope>
</reference>
<organism evidence="1 2">
    <name type="scientific">Candidatus Magasanikbacteria bacterium RIFOXYD1_FULL_40_23</name>
    <dbReference type="NCBI Taxonomy" id="1798705"/>
    <lineage>
        <taxon>Bacteria</taxon>
        <taxon>Candidatus Magasanikiibacteriota</taxon>
    </lineage>
</organism>
<comment type="caution">
    <text evidence="1">The sequence shown here is derived from an EMBL/GenBank/DDBJ whole genome shotgun (WGS) entry which is preliminary data.</text>
</comment>
<dbReference type="AlphaFoldDB" id="A0A1F6P9B8"/>
<accession>A0A1F6P9B8</accession>
<evidence type="ECO:0000313" key="1">
    <source>
        <dbReference type="EMBL" id="OGH92524.1"/>
    </source>
</evidence>
<dbReference type="EMBL" id="MFRA01000005">
    <property type="protein sequence ID" value="OGH92524.1"/>
    <property type="molecule type" value="Genomic_DNA"/>
</dbReference>
<gene>
    <name evidence="1" type="ORF">A2563_02495</name>
</gene>
<sequence length="114" mass="12031">MKFKFVCRKATLAIRALCRQSDLFGVTTRSSCAMGLDQLPSEICCLVGSAVDVAVVLFFLGRGGAGGRRGGALHLSDSRSRLDDGGHGARIVGCLHGRVRGIVHGFERVQLACG</sequence>
<protein>
    <submittedName>
        <fullName evidence="1">Uncharacterized protein</fullName>
    </submittedName>
</protein>
<evidence type="ECO:0000313" key="2">
    <source>
        <dbReference type="Proteomes" id="UP000176634"/>
    </source>
</evidence>
<name>A0A1F6P9B8_9BACT</name>